<dbReference type="EMBL" id="NMUH01000452">
    <property type="protein sequence ID" value="MQL79389.1"/>
    <property type="molecule type" value="Genomic_DNA"/>
</dbReference>
<sequence length="180" mass="18975">MYCVNLTMSFLIILILLASGGSPAESARVITIVNNCRATIWPAVTPGDSFNGGGFFLAPGQTVVFTAPARWVGRIWARTGCEFDQSGNGSCQTGACGTALKCAAASGLTPASLAEFTLGHVCSGAPDDQNVTESMPKRLWTEYGVVEVKKASAKIDAEDVISDFDSNPLAVLIYMDDNEI</sequence>
<dbReference type="SMART" id="SM00205">
    <property type="entry name" value="THN"/>
    <property type="match status" value="1"/>
</dbReference>
<dbReference type="PANTHER" id="PTHR31048">
    <property type="entry name" value="OS03G0233200 PROTEIN"/>
    <property type="match status" value="1"/>
</dbReference>
<evidence type="ECO:0000313" key="2">
    <source>
        <dbReference type="EMBL" id="MQL79389.1"/>
    </source>
</evidence>
<dbReference type="InterPro" id="IPR037176">
    <property type="entry name" value="Osmotin/thaumatin-like_sf"/>
</dbReference>
<keyword evidence="1" id="KW-0732">Signal</keyword>
<keyword evidence="3" id="KW-1185">Reference proteome</keyword>
<accession>A0A843UH98</accession>
<protein>
    <recommendedName>
        <fullName evidence="4">Pathogenesis-related protein 5</fullName>
    </recommendedName>
</protein>
<dbReference type="Pfam" id="PF00314">
    <property type="entry name" value="Thaumatin"/>
    <property type="match status" value="1"/>
</dbReference>
<dbReference type="Gene3D" id="2.60.110.10">
    <property type="entry name" value="Thaumatin"/>
    <property type="match status" value="1"/>
</dbReference>
<comment type="caution">
    <text evidence="2">The sequence shown here is derived from an EMBL/GenBank/DDBJ whole genome shotgun (WGS) entry which is preliminary data.</text>
</comment>
<evidence type="ECO:0008006" key="4">
    <source>
        <dbReference type="Google" id="ProtNLM"/>
    </source>
</evidence>
<dbReference type="PROSITE" id="PS51367">
    <property type="entry name" value="THAUMATIN_2"/>
    <property type="match status" value="1"/>
</dbReference>
<dbReference type="InterPro" id="IPR001938">
    <property type="entry name" value="Thaumatin"/>
</dbReference>
<feature type="signal peptide" evidence="1">
    <location>
        <begin position="1"/>
        <end position="26"/>
    </location>
</feature>
<dbReference type="OrthoDB" id="430315at2759"/>
<dbReference type="Proteomes" id="UP000652761">
    <property type="component" value="Unassembled WGS sequence"/>
</dbReference>
<dbReference type="SUPFAM" id="SSF49870">
    <property type="entry name" value="Osmotin, thaumatin-like protein"/>
    <property type="match status" value="1"/>
</dbReference>
<dbReference type="AlphaFoldDB" id="A0A843UH98"/>
<proteinExistence type="predicted"/>
<organism evidence="2 3">
    <name type="scientific">Colocasia esculenta</name>
    <name type="common">Wild taro</name>
    <name type="synonym">Arum esculentum</name>
    <dbReference type="NCBI Taxonomy" id="4460"/>
    <lineage>
        <taxon>Eukaryota</taxon>
        <taxon>Viridiplantae</taxon>
        <taxon>Streptophyta</taxon>
        <taxon>Embryophyta</taxon>
        <taxon>Tracheophyta</taxon>
        <taxon>Spermatophyta</taxon>
        <taxon>Magnoliopsida</taxon>
        <taxon>Liliopsida</taxon>
        <taxon>Araceae</taxon>
        <taxon>Aroideae</taxon>
        <taxon>Colocasieae</taxon>
        <taxon>Colocasia</taxon>
    </lineage>
</organism>
<dbReference type="PRINTS" id="PR00347">
    <property type="entry name" value="THAUMATIN"/>
</dbReference>
<evidence type="ECO:0000256" key="1">
    <source>
        <dbReference type="SAM" id="SignalP"/>
    </source>
</evidence>
<evidence type="ECO:0000313" key="3">
    <source>
        <dbReference type="Proteomes" id="UP000652761"/>
    </source>
</evidence>
<gene>
    <name evidence="2" type="ORF">Taro_011844</name>
</gene>
<reference evidence="2" key="1">
    <citation type="submission" date="2017-07" db="EMBL/GenBank/DDBJ databases">
        <title>Taro Niue Genome Assembly and Annotation.</title>
        <authorList>
            <person name="Atibalentja N."/>
            <person name="Keating K."/>
            <person name="Fields C.J."/>
        </authorList>
    </citation>
    <scope>NUCLEOTIDE SEQUENCE</scope>
    <source>
        <strain evidence="2">Niue_2</strain>
        <tissue evidence="2">Leaf</tissue>
    </source>
</reference>
<name>A0A843UH98_COLES</name>
<feature type="chain" id="PRO_5032286244" description="Pathogenesis-related protein 5" evidence="1">
    <location>
        <begin position="27"/>
        <end position="180"/>
    </location>
</feature>